<organism evidence="3">
    <name type="scientific">Perkinsus marinus (strain ATCC 50983 / TXsc)</name>
    <dbReference type="NCBI Taxonomy" id="423536"/>
    <lineage>
        <taxon>Eukaryota</taxon>
        <taxon>Sar</taxon>
        <taxon>Alveolata</taxon>
        <taxon>Perkinsozoa</taxon>
        <taxon>Perkinsea</taxon>
        <taxon>Perkinsida</taxon>
        <taxon>Perkinsidae</taxon>
        <taxon>Perkinsus</taxon>
    </lineage>
</organism>
<name>C5KX54_PERM5</name>
<accession>C5KX54</accession>
<feature type="transmembrane region" description="Helical" evidence="1">
    <location>
        <begin position="66"/>
        <end position="87"/>
    </location>
</feature>
<gene>
    <name evidence="2" type="ORF">Pmar_PMAR021385</name>
</gene>
<keyword evidence="1" id="KW-0472">Membrane</keyword>
<proteinExistence type="predicted"/>
<dbReference type="EMBL" id="GG677119">
    <property type="protein sequence ID" value="EER10910.1"/>
    <property type="molecule type" value="Genomic_DNA"/>
</dbReference>
<keyword evidence="1" id="KW-0812">Transmembrane</keyword>
<keyword evidence="1" id="KW-1133">Transmembrane helix</keyword>
<dbReference type="Proteomes" id="UP000007800">
    <property type="component" value="Unassembled WGS sequence"/>
</dbReference>
<dbReference type="OrthoDB" id="10554536at2759"/>
<evidence type="ECO:0000256" key="1">
    <source>
        <dbReference type="SAM" id="Phobius"/>
    </source>
</evidence>
<dbReference type="GeneID" id="9055792"/>
<reference evidence="2 3" key="1">
    <citation type="submission" date="2008-07" db="EMBL/GenBank/DDBJ databases">
        <authorList>
            <person name="El-Sayed N."/>
            <person name="Caler E."/>
            <person name="Inman J."/>
            <person name="Amedeo P."/>
            <person name="Hass B."/>
            <person name="Wortman J."/>
        </authorList>
    </citation>
    <scope>NUCLEOTIDE SEQUENCE [LARGE SCALE GENOMIC DNA]</scope>
    <source>
        <strain evidence="3">ATCC 50983 / TXsc</strain>
    </source>
</reference>
<sequence>MVMLFRSGEELVLNFWSTLPTFGVTVARVRDNLASLNEVIINSLPAPPGWEQNVAGVWRSLPRKLQLIQCMFLLLGLALALSAWCLVRSNRKEKKRNELIKEDQKRRVEESTPENVAPTVFTPTTVATPIRPRSPKDLKMLKTDADGEHVVFYQCEERSPKYVVKELLSSEEEIVLRSKLKYHKHRLTRRRRTKLQAEAAHSHAEELNVLGRAPVTPPRRRAISSF</sequence>
<evidence type="ECO:0000313" key="2">
    <source>
        <dbReference type="EMBL" id="EER10910.1"/>
    </source>
</evidence>
<dbReference type="InParanoid" id="C5KX54"/>
<protein>
    <submittedName>
        <fullName evidence="2">Uncharacterized protein</fullName>
    </submittedName>
</protein>
<evidence type="ECO:0000313" key="3">
    <source>
        <dbReference type="Proteomes" id="UP000007800"/>
    </source>
</evidence>
<keyword evidence="3" id="KW-1185">Reference proteome</keyword>
<dbReference type="RefSeq" id="XP_002779115.1">
    <property type="nucleotide sequence ID" value="XM_002779069.1"/>
</dbReference>
<dbReference type="AlphaFoldDB" id="C5KX54"/>